<protein>
    <submittedName>
        <fullName evidence="2">Uncharacterized protein</fullName>
    </submittedName>
</protein>
<dbReference type="EMBL" id="AMYD01001744">
    <property type="protein sequence ID" value="EQB51785.1"/>
    <property type="molecule type" value="Genomic_DNA"/>
</dbReference>
<dbReference type="HOGENOM" id="CLU_787569_0_0_1"/>
<proteinExistence type="predicted"/>
<dbReference type="AlphaFoldDB" id="T0LU44"/>
<organism evidence="2 3">
    <name type="scientific">Colletotrichum gloeosporioides (strain Cg-14)</name>
    <name type="common">Anthracnose fungus</name>
    <name type="synonym">Glomerella cingulata</name>
    <dbReference type="NCBI Taxonomy" id="1237896"/>
    <lineage>
        <taxon>Eukaryota</taxon>
        <taxon>Fungi</taxon>
        <taxon>Dikarya</taxon>
        <taxon>Ascomycota</taxon>
        <taxon>Pezizomycotina</taxon>
        <taxon>Sordariomycetes</taxon>
        <taxon>Hypocreomycetidae</taxon>
        <taxon>Glomerellales</taxon>
        <taxon>Glomerellaceae</taxon>
        <taxon>Colletotrichum</taxon>
        <taxon>Colletotrichum gloeosporioides species complex</taxon>
    </lineage>
</organism>
<name>T0LU44_COLGC</name>
<evidence type="ECO:0000256" key="1">
    <source>
        <dbReference type="SAM" id="MobiDB-lite"/>
    </source>
</evidence>
<dbReference type="STRING" id="1237896.T0LU44"/>
<evidence type="ECO:0000313" key="2">
    <source>
        <dbReference type="EMBL" id="EQB51785.1"/>
    </source>
</evidence>
<evidence type="ECO:0000313" key="3">
    <source>
        <dbReference type="Proteomes" id="UP000015530"/>
    </source>
</evidence>
<dbReference type="Proteomes" id="UP000015530">
    <property type="component" value="Unassembled WGS sequence"/>
</dbReference>
<accession>T0LU44</accession>
<comment type="caution">
    <text evidence="2">The sequence shown here is derived from an EMBL/GenBank/DDBJ whole genome shotgun (WGS) entry which is preliminary data.</text>
</comment>
<feature type="region of interest" description="Disordered" evidence="1">
    <location>
        <begin position="161"/>
        <end position="198"/>
    </location>
</feature>
<sequence>MTDTSHFLLLKGADPGLKDSCGLSAWGYLMSAQYDPEFSWYLEFSYLAFEGSVAHLLHHGSDPFETFISDYEILGGPHHITWFTQMGHLQASDIARFRSYGMSRMKDRFEGRDAFRDGLPEDLVTQLEMCDRSRSFSWTFQWNKDGQISWNQRCSSPSHVEATGSDSYIDDEESTSGSSTVSVDACSENEGSEYDGSGPYITKEGNFVAVWEHADSRAPDRTDPYLSYQLSPGFFTNATNFYRHTATLQGQRQLSRWPMVRALCDGLQHAGYRVEMDDDGDLWYDCDDGDRYFDAWETQPAEERDDWLVDVCPICQNFDEYGLGHVLDIEHEAIEKVQEYRRQVQEGKRRYF</sequence>
<gene>
    <name evidence="2" type="ORF">CGLO_08638</name>
</gene>
<dbReference type="OrthoDB" id="4835044at2759"/>
<reference evidence="3" key="1">
    <citation type="journal article" date="2013" name="Mol. Plant Microbe Interact.">
        <title>Global aspects of pacC regulation of pathogenicity genes in Colletotrichum gloeosporioides as revealed by transcriptome analysis.</title>
        <authorList>
            <person name="Alkan N."/>
            <person name="Meng X."/>
            <person name="Friedlander G."/>
            <person name="Reuveni E."/>
            <person name="Sukno S."/>
            <person name="Sherman A."/>
            <person name="Thon M."/>
            <person name="Fluhr R."/>
            <person name="Prusky D."/>
        </authorList>
    </citation>
    <scope>NUCLEOTIDE SEQUENCE [LARGE SCALE GENOMIC DNA]</scope>
    <source>
        <strain evidence="3">Cg-14</strain>
    </source>
</reference>